<evidence type="ECO:0000256" key="3">
    <source>
        <dbReference type="PROSITE-ProRule" id="PRU00339"/>
    </source>
</evidence>
<feature type="repeat" description="TPR" evidence="3">
    <location>
        <begin position="199"/>
        <end position="232"/>
    </location>
</feature>
<dbReference type="SMART" id="SM00271">
    <property type="entry name" value="DnaJ"/>
    <property type="match status" value="1"/>
</dbReference>
<evidence type="ECO:0000256" key="1">
    <source>
        <dbReference type="ARBA" id="ARBA00022737"/>
    </source>
</evidence>
<dbReference type="Pfam" id="PF13181">
    <property type="entry name" value="TPR_8"/>
    <property type="match status" value="1"/>
</dbReference>
<evidence type="ECO:0000313" key="6">
    <source>
        <dbReference type="EMBL" id="KAL2487463.1"/>
    </source>
</evidence>
<keyword evidence="4" id="KW-0812">Transmembrane</keyword>
<evidence type="ECO:0000256" key="4">
    <source>
        <dbReference type="SAM" id="Phobius"/>
    </source>
</evidence>
<organism evidence="6 7">
    <name type="scientific">Abeliophyllum distichum</name>
    <dbReference type="NCBI Taxonomy" id="126358"/>
    <lineage>
        <taxon>Eukaryota</taxon>
        <taxon>Viridiplantae</taxon>
        <taxon>Streptophyta</taxon>
        <taxon>Embryophyta</taxon>
        <taxon>Tracheophyta</taxon>
        <taxon>Spermatophyta</taxon>
        <taxon>Magnoliopsida</taxon>
        <taxon>eudicotyledons</taxon>
        <taxon>Gunneridae</taxon>
        <taxon>Pentapetalae</taxon>
        <taxon>asterids</taxon>
        <taxon>lamiids</taxon>
        <taxon>Lamiales</taxon>
        <taxon>Oleaceae</taxon>
        <taxon>Forsythieae</taxon>
        <taxon>Abeliophyllum</taxon>
    </lineage>
</organism>
<feature type="repeat" description="TPR" evidence="3">
    <location>
        <begin position="84"/>
        <end position="117"/>
    </location>
</feature>
<dbReference type="AlphaFoldDB" id="A0ABD1RI70"/>
<dbReference type="PRINTS" id="PR00625">
    <property type="entry name" value="JDOMAIN"/>
</dbReference>
<reference evidence="7" key="1">
    <citation type="submission" date="2024-07" db="EMBL/GenBank/DDBJ databases">
        <title>Two chromosome-level genome assemblies of Korean endemic species Abeliophyllum distichum and Forsythia ovata (Oleaceae).</title>
        <authorList>
            <person name="Jang H."/>
        </authorList>
    </citation>
    <scope>NUCLEOTIDE SEQUENCE [LARGE SCALE GENOMIC DNA]</scope>
</reference>
<dbReference type="EMBL" id="JBFOLK010000009">
    <property type="protein sequence ID" value="KAL2487463.1"/>
    <property type="molecule type" value="Genomic_DNA"/>
</dbReference>
<gene>
    <name evidence="6" type="ORF">Adt_32219</name>
</gene>
<dbReference type="InterPro" id="IPR018253">
    <property type="entry name" value="DnaJ_domain_CS"/>
</dbReference>
<dbReference type="PANTHER" id="PTHR45188:SF2">
    <property type="entry name" value="DNAJ HOMOLOG SUBFAMILY C MEMBER 7"/>
    <property type="match status" value="1"/>
</dbReference>
<dbReference type="SUPFAM" id="SSF48452">
    <property type="entry name" value="TPR-like"/>
    <property type="match status" value="1"/>
</dbReference>
<feature type="transmembrane region" description="Helical" evidence="4">
    <location>
        <begin position="7"/>
        <end position="29"/>
    </location>
</feature>
<dbReference type="Gene3D" id="1.10.287.110">
    <property type="entry name" value="DnaJ domain"/>
    <property type="match status" value="1"/>
</dbReference>
<name>A0ABD1RI70_9LAMI</name>
<dbReference type="Pfam" id="PF13432">
    <property type="entry name" value="TPR_16"/>
    <property type="match status" value="1"/>
</dbReference>
<keyword evidence="4" id="KW-0472">Membrane</keyword>
<evidence type="ECO:0000313" key="7">
    <source>
        <dbReference type="Proteomes" id="UP001604336"/>
    </source>
</evidence>
<dbReference type="Pfam" id="PF07719">
    <property type="entry name" value="TPR_2"/>
    <property type="match status" value="1"/>
</dbReference>
<accession>A0ABD1RI70</accession>
<protein>
    <submittedName>
        <fullName evidence="6">DnaJ protein P58IPK-like protein</fullName>
    </submittedName>
</protein>
<keyword evidence="7" id="KW-1185">Reference proteome</keyword>
<dbReference type="Gene3D" id="1.25.40.10">
    <property type="entry name" value="Tetratricopeptide repeat domain"/>
    <property type="match status" value="1"/>
</dbReference>
<dbReference type="PROSITE" id="PS50076">
    <property type="entry name" value="DNAJ_2"/>
    <property type="match status" value="1"/>
</dbReference>
<dbReference type="InterPro" id="IPR011990">
    <property type="entry name" value="TPR-like_helical_dom_sf"/>
</dbReference>
<dbReference type="PANTHER" id="PTHR45188">
    <property type="entry name" value="DNAJ PROTEIN P58IPK HOMOLOG"/>
    <property type="match status" value="1"/>
</dbReference>
<sequence length="453" mass="50437">MDMLMKFWGLDLVALRGFVFSIFILNFVFSCQILLLQPLVSALDGQPSDAAALFERASQSIKVKKYSEALDDLNAAIETDPGLSEAYRHRASILRQLCRYGESEKSYKKFLEINPRNSAAEKELSQLFQAQSALDSAKTLFDSGDFTKALEYIDRVVLVFSPACSNAKLLKARLLLAAKDYSSAISETGYILKEDEDNLEALLLRGRAYYYLADHDVAIRHYQKGLRLDPEHSELKKAYFGLKNLLKKSKSAEDNASKGKLRIAVEEYKTALALDPDHIAHNGALEIDEELVEALVQRGEAKLLVEDWEGAVADLKSAAEKSPQDMNIREALARAERSLKLSKRKDYYKILGVSKTAPMSEIKRAYKKLALQWHPDKNADNRAEAEAKFQEIAAAYEILGDEEKRTKYDSGEDIDEGMGMGGGGFNPFGGGGQQYTFHFEGGFPGGGFGGFQF</sequence>
<evidence type="ECO:0000256" key="2">
    <source>
        <dbReference type="ARBA" id="ARBA00022803"/>
    </source>
</evidence>
<dbReference type="Pfam" id="PF00226">
    <property type="entry name" value="DnaJ"/>
    <property type="match status" value="1"/>
</dbReference>
<dbReference type="InterPro" id="IPR001623">
    <property type="entry name" value="DnaJ_domain"/>
</dbReference>
<dbReference type="SUPFAM" id="SSF46565">
    <property type="entry name" value="Chaperone J-domain"/>
    <property type="match status" value="1"/>
</dbReference>
<comment type="caution">
    <text evidence="6">The sequence shown here is derived from an EMBL/GenBank/DDBJ whole genome shotgun (WGS) entry which is preliminary data.</text>
</comment>
<feature type="repeat" description="TPR" evidence="3">
    <location>
        <begin position="50"/>
        <end position="83"/>
    </location>
</feature>
<dbReference type="SMART" id="SM00028">
    <property type="entry name" value="TPR"/>
    <property type="match status" value="6"/>
</dbReference>
<evidence type="ECO:0000259" key="5">
    <source>
        <dbReference type="PROSITE" id="PS50076"/>
    </source>
</evidence>
<dbReference type="FunFam" id="1.10.287.110:FF:000055">
    <property type="entry name" value="DnaJ subfamily C member 7"/>
    <property type="match status" value="1"/>
</dbReference>
<dbReference type="InterPro" id="IPR036869">
    <property type="entry name" value="J_dom_sf"/>
</dbReference>
<dbReference type="PROSITE" id="PS00636">
    <property type="entry name" value="DNAJ_1"/>
    <property type="match status" value="1"/>
</dbReference>
<proteinExistence type="predicted"/>
<dbReference type="PROSITE" id="PS50005">
    <property type="entry name" value="TPR"/>
    <property type="match status" value="3"/>
</dbReference>
<dbReference type="PROSITE" id="PS51257">
    <property type="entry name" value="PROKAR_LIPOPROTEIN"/>
    <property type="match status" value="1"/>
</dbReference>
<keyword evidence="4" id="KW-1133">Transmembrane helix</keyword>
<keyword evidence="1" id="KW-0677">Repeat</keyword>
<dbReference type="InterPro" id="IPR013105">
    <property type="entry name" value="TPR_2"/>
</dbReference>
<dbReference type="InterPro" id="IPR019734">
    <property type="entry name" value="TPR_rpt"/>
</dbReference>
<dbReference type="CDD" id="cd06257">
    <property type="entry name" value="DnaJ"/>
    <property type="match status" value="1"/>
</dbReference>
<dbReference type="Proteomes" id="UP001604336">
    <property type="component" value="Unassembled WGS sequence"/>
</dbReference>
<keyword evidence="2 3" id="KW-0802">TPR repeat</keyword>
<feature type="domain" description="J" evidence="5">
    <location>
        <begin position="346"/>
        <end position="412"/>
    </location>
</feature>